<dbReference type="PANTHER" id="PTHR46656:SF3">
    <property type="entry name" value="PUTATIVE-RELATED"/>
    <property type="match status" value="1"/>
</dbReference>
<dbReference type="Proteomes" id="UP001595607">
    <property type="component" value="Unassembled WGS sequence"/>
</dbReference>
<protein>
    <submittedName>
        <fullName evidence="1">Glycosyltransferase</fullName>
        <ecNumber evidence="1">2.4.-.-</ecNumber>
    </submittedName>
</protein>
<dbReference type="PANTHER" id="PTHR46656">
    <property type="entry name" value="PUTATIVE-RELATED"/>
    <property type="match status" value="1"/>
</dbReference>
<evidence type="ECO:0000313" key="1">
    <source>
        <dbReference type="EMBL" id="MFC3303642.1"/>
    </source>
</evidence>
<keyword evidence="1" id="KW-0328">Glycosyltransferase</keyword>
<keyword evidence="2" id="KW-1185">Reference proteome</keyword>
<keyword evidence="1" id="KW-0808">Transferase</keyword>
<gene>
    <name evidence="1" type="ORF">ACFONP_12975</name>
</gene>
<evidence type="ECO:0000313" key="2">
    <source>
        <dbReference type="Proteomes" id="UP001595607"/>
    </source>
</evidence>
<accession>A0ABV7MFN1</accession>
<dbReference type="GO" id="GO:0016757">
    <property type="term" value="F:glycosyltransferase activity"/>
    <property type="evidence" value="ECO:0007669"/>
    <property type="project" value="UniProtKB-KW"/>
</dbReference>
<comment type="caution">
    <text evidence="1">The sequence shown here is derived from an EMBL/GenBank/DDBJ whole genome shotgun (WGS) entry which is preliminary data.</text>
</comment>
<proteinExistence type="predicted"/>
<dbReference type="RefSeq" id="WP_189576381.1">
    <property type="nucleotide sequence ID" value="NZ_BMXU01000002.1"/>
</dbReference>
<dbReference type="Gene3D" id="3.90.550.10">
    <property type="entry name" value="Spore Coat Polysaccharide Biosynthesis Protein SpsA, Chain A"/>
    <property type="match status" value="1"/>
</dbReference>
<dbReference type="EMBL" id="JBHRVA010000003">
    <property type="protein sequence ID" value="MFC3303642.1"/>
    <property type="molecule type" value="Genomic_DNA"/>
</dbReference>
<dbReference type="Gene3D" id="3.40.50.2000">
    <property type="entry name" value="Glycogen Phosphorylase B"/>
    <property type="match status" value="1"/>
</dbReference>
<dbReference type="SUPFAM" id="SSF53756">
    <property type="entry name" value="UDP-Glycosyltransferase/glycogen phosphorylase"/>
    <property type="match status" value="1"/>
</dbReference>
<dbReference type="InterPro" id="IPR029044">
    <property type="entry name" value="Nucleotide-diphossugar_trans"/>
</dbReference>
<reference evidence="2" key="1">
    <citation type="journal article" date="2019" name="Int. J. Syst. Evol. Microbiol.">
        <title>The Global Catalogue of Microorganisms (GCM) 10K type strain sequencing project: providing services to taxonomists for standard genome sequencing and annotation.</title>
        <authorList>
            <consortium name="The Broad Institute Genomics Platform"/>
            <consortium name="The Broad Institute Genome Sequencing Center for Infectious Disease"/>
            <person name="Wu L."/>
            <person name="Ma J."/>
        </authorList>
    </citation>
    <scope>NUCLEOTIDE SEQUENCE [LARGE SCALE GENOMIC DNA]</scope>
    <source>
        <strain evidence="2">KCTC 22245</strain>
    </source>
</reference>
<dbReference type="EC" id="2.4.-.-" evidence="1"/>
<dbReference type="SUPFAM" id="SSF53448">
    <property type="entry name" value="Nucleotide-diphospho-sugar transferases"/>
    <property type="match status" value="1"/>
</dbReference>
<dbReference type="CDD" id="cd03801">
    <property type="entry name" value="GT4_PimA-like"/>
    <property type="match status" value="1"/>
</dbReference>
<sequence length="795" mass="88785">MTTVYFSICSANYMPYARTLHASLTQADPDAEFILFLADVIPDDLDASSLPFEVVEAMDLGIDTFADMAFRYDIMEFNTAIKPFCFQHLFDRTPGSRAVYLDPDIYVTKPLAELGQFFDQGAELILTPHALAPLDDGYDPDDRRIMQTGSYNLGFAAMADSYETRGLLDWWASHMRTRCISNLPGGLFVDQKFMDMAPAFVEQTEILRHKGYNAAYWNLHEREIIKSEDGWKAGDDPLVFFHFSGVERNDPEVFSRHQNRFSAEGAGDARELLEIYKAALASHDEDAWRKVPYAYGTHTDGTRIVDAMRRVYRRVWPEPLHADLDTIFTFNPVLYNHPSEELKDQSGARITRLMHEVWRMRADLRAAFALTREDGRKRYAEWFAQSAVAQHGFPTELVPGAVDAQRGEGAPVEQPVKTPSLPVDGSLPEAVRMVGYLKTESGLGEAARNKEAALRAAGIPVLRRTIRAEGFVNLEGEDADDRGDARILYLHVNADRTLGTLEALPAKEKDGCYRIGYWAWELRTFPANWVSAADNLHEIWVPSQFVADAVRERTDKPVQLIPHPVVVTPGNREAGRQALGVEDPETLVIATIFDTRSFIKRKNPAGAIEAFRRAFPDPEAANAVLVLKSHGPLDSDLARQVFAEAATMPNVIVRHQVFTGQDMADFQEGIDVLLSPHRAEGFGLNIAQAMARGKLAIATGWSGNADFMTEANSMPLRYDLRPLAPGDYPFAEGQSWAEPDITQAAECLQRAAADPAHRQRLGKAAQQTMEDDFSIEAIGERSRRRLAEIFAATVS</sequence>
<name>A0ABV7MFN1_9PROT</name>
<organism evidence="1 2">
    <name type="scientific">Parvularcula lutaonensis</name>
    <dbReference type="NCBI Taxonomy" id="491923"/>
    <lineage>
        <taxon>Bacteria</taxon>
        <taxon>Pseudomonadati</taxon>
        <taxon>Pseudomonadota</taxon>
        <taxon>Alphaproteobacteria</taxon>
        <taxon>Parvularculales</taxon>
        <taxon>Parvularculaceae</taxon>
        <taxon>Parvularcula</taxon>
    </lineage>
</organism>
<dbReference type="Pfam" id="PF13692">
    <property type="entry name" value="Glyco_trans_1_4"/>
    <property type="match status" value="1"/>
</dbReference>